<dbReference type="OMA" id="NNYAGTH"/>
<accession>A0A0H5CL15</accession>
<evidence type="ECO:0000256" key="1">
    <source>
        <dbReference type="ARBA" id="ARBA00004123"/>
    </source>
</evidence>
<comment type="subcellular location">
    <subcellularLocation>
        <location evidence="1">Nucleus</location>
    </subcellularLocation>
</comment>
<feature type="compositionally biased region" description="Polar residues" evidence="5">
    <location>
        <begin position="178"/>
        <end position="191"/>
    </location>
</feature>
<proteinExistence type="predicted"/>
<evidence type="ECO:0000256" key="4">
    <source>
        <dbReference type="ARBA" id="ARBA00023242"/>
    </source>
</evidence>
<dbReference type="GO" id="GO:0042797">
    <property type="term" value="P:tRNA transcription by RNA polymerase III"/>
    <property type="evidence" value="ECO:0007669"/>
    <property type="project" value="TreeGrafter"/>
</dbReference>
<protein>
    <recommendedName>
        <fullName evidence="10">DNA-directed RNA polymerase III subunit RPC4</fullName>
    </recommendedName>
</protein>
<evidence type="ECO:0000256" key="5">
    <source>
        <dbReference type="SAM" id="MobiDB-lite"/>
    </source>
</evidence>
<feature type="region of interest" description="Disordered" evidence="5">
    <location>
        <begin position="1"/>
        <end position="198"/>
    </location>
</feature>
<dbReference type="GO" id="GO:0005666">
    <property type="term" value="C:RNA polymerase III complex"/>
    <property type="evidence" value="ECO:0007669"/>
    <property type="project" value="InterPro"/>
</dbReference>
<dbReference type="InterPro" id="IPR007811">
    <property type="entry name" value="RPC4"/>
</dbReference>
<accession>A0A1E4S2P4</accession>
<evidence type="ECO:0000313" key="7">
    <source>
        <dbReference type="EMBL" id="ODV73778.1"/>
    </source>
</evidence>
<evidence type="ECO:0008006" key="10">
    <source>
        <dbReference type="Google" id="ProtNLM"/>
    </source>
</evidence>
<feature type="compositionally biased region" description="Low complexity" evidence="5">
    <location>
        <begin position="16"/>
        <end position="30"/>
    </location>
</feature>
<feature type="compositionally biased region" description="Gly residues" evidence="5">
    <location>
        <begin position="69"/>
        <end position="79"/>
    </location>
</feature>
<name>A0A0H5CL15_CYBJN</name>
<feature type="compositionally biased region" description="Polar residues" evidence="5">
    <location>
        <begin position="1"/>
        <end position="12"/>
    </location>
</feature>
<dbReference type="STRING" id="983966.A0A0H5CL15"/>
<evidence type="ECO:0000313" key="8">
    <source>
        <dbReference type="Proteomes" id="UP000038830"/>
    </source>
</evidence>
<feature type="compositionally biased region" description="Polar residues" evidence="5">
    <location>
        <begin position="99"/>
        <end position="116"/>
    </location>
</feature>
<keyword evidence="3" id="KW-0804">Transcription</keyword>
<dbReference type="OrthoDB" id="5836119at2759"/>
<dbReference type="Pfam" id="PF05132">
    <property type="entry name" value="RNA_pol_Rpc4"/>
    <property type="match status" value="1"/>
</dbReference>
<evidence type="ECO:0000313" key="9">
    <source>
        <dbReference type="Proteomes" id="UP000094389"/>
    </source>
</evidence>
<dbReference type="Proteomes" id="UP000038830">
    <property type="component" value="Unassembled WGS sequence"/>
</dbReference>
<dbReference type="PANTHER" id="PTHR13408:SF0">
    <property type="entry name" value="DNA-DIRECTED RNA POLYMERASE III SUBUNIT RPC4"/>
    <property type="match status" value="1"/>
</dbReference>
<evidence type="ECO:0000256" key="2">
    <source>
        <dbReference type="ARBA" id="ARBA00022478"/>
    </source>
</evidence>
<organism evidence="6 8">
    <name type="scientific">Cyberlindnera jadinii (strain ATCC 18201 / CBS 1600 / BCRC 20928 / JCM 3617 / NBRC 0987 / NRRL Y-1542)</name>
    <name type="common">Torula yeast</name>
    <name type="synonym">Candida utilis</name>
    <dbReference type="NCBI Taxonomy" id="983966"/>
    <lineage>
        <taxon>Eukaryota</taxon>
        <taxon>Fungi</taxon>
        <taxon>Dikarya</taxon>
        <taxon>Ascomycota</taxon>
        <taxon>Saccharomycotina</taxon>
        <taxon>Saccharomycetes</taxon>
        <taxon>Phaffomycetales</taxon>
        <taxon>Phaffomycetaceae</taxon>
        <taxon>Cyberlindnera</taxon>
    </lineage>
</organism>
<keyword evidence="2" id="KW-0240">DNA-directed RNA polymerase</keyword>
<dbReference type="EMBL" id="CDQK01000007">
    <property type="protein sequence ID" value="CEP25179.1"/>
    <property type="molecule type" value="Genomic_DNA"/>
</dbReference>
<dbReference type="PANTHER" id="PTHR13408">
    <property type="entry name" value="DNA-DIRECTED RNA POLYMERASE III"/>
    <property type="match status" value="1"/>
</dbReference>
<dbReference type="AlphaFoldDB" id="A0A0H5CL15"/>
<dbReference type="GO" id="GO:0003677">
    <property type="term" value="F:DNA binding"/>
    <property type="evidence" value="ECO:0007669"/>
    <property type="project" value="InterPro"/>
</dbReference>
<reference evidence="7 9" key="3">
    <citation type="journal article" date="2016" name="Proc. Natl. Acad. Sci. U.S.A.">
        <title>Comparative genomics of biotechnologically important yeasts.</title>
        <authorList>
            <person name="Riley R."/>
            <person name="Haridas S."/>
            <person name="Wolfe K.H."/>
            <person name="Lopes M.R."/>
            <person name="Hittinger C.T."/>
            <person name="Goeker M."/>
            <person name="Salamov A.A."/>
            <person name="Wisecaver J.H."/>
            <person name="Long T.M."/>
            <person name="Calvey C.H."/>
            <person name="Aerts A.L."/>
            <person name="Barry K.W."/>
            <person name="Choi C."/>
            <person name="Clum A."/>
            <person name="Coughlan A.Y."/>
            <person name="Deshpande S."/>
            <person name="Douglass A.P."/>
            <person name="Hanson S.J."/>
            <person name="Klenk H.-P."/>
            <person name="LaButti K.M."/>
            <person name="Lapidus A."/>
            <person name="Lindquist E.A."/>
            <person name="Lipzen A.M."/>
            <person name="Meier-Kolthoff J.P."/>
            <person name="Ohm R.A."/>
            <person name="Otillar R.P."/>
            <person name="Pangilinan J.L."/>
            <person name="Peng Y."/>
            <person name="Rokas A."/>
            <person name="Rosa C.A."/>
            <person name="Scheuner C."/>
            <person name="Sibirny A.A."/>
            <person name="Slot J.C."/>
            <person name="Stielow J.B."/>
            <person name="Sun H."/>
            <person name="Kurtzman C.P."/>
            <person name="Blackwell M."/>
            <person name="Grigoriev I.V."/>
            <person name="Jeffries T.W."/>
        </authorList>
    </citation>
    <scope>NUCLEOTIDE SEQUENCE [LARGE SCALE GENOMIC DNA]</scope>
    <source>
        <strain evidence="9">ATCC 18201 / CBS 1600 / BCRC 20928 / JCM 3617 / NBRC 0987 / NRRL Y-1542</strain>
        <strain evidence="7">NRRL Y-1542</strain>
    </source>
</reference>
<reference evidence="6" key="1">
    <citation type="submission" date="2014-12" db="EMBL/GenBank/DDBJ databases">
        <authorList>
            <person name="Jaenicke S."/>
        </authorList>
    </citation>
    <scope>NUCLEOTIDE SEQUENCE [LARGE SCALE GENOMIC DNA]</scope>
    <source>
        <strain evidence="6">CBS1600</strain>
    </source>
</reference>
<dbReference type="Proteomes" id="UP000094389">
    <property type="component" value="Unassembled WGS sequence"/>
</dbReference>
<feature type="compositionally biased region" description="Basic residues" evidence="5">
    <location>
        <begin position="31"/>
        <end position="40"/>
    </location>
</feature>
<evidence type="ECO:0000256" key="3">
    <source>
        <dbReference type="ARBA" id="ARBA00023163"/>
    </source>
</evidence>
<sequence>MSDKIPTSSRLDSLSRRAPAGPASSSGPKAGKFKPKNIARRTKEERDANAPATAAEPTDKPHQRSMRGGLRGGRGGRGGANRALQGTHLVQAGPLASGNVLSDTKQNFSRSTTRSPTPGFLSSLVKREEGSREGSVGPQDSDDEGDLSKINMNQEYRFSKEETELFPVRAPREHVTSEQDTLMNSSRSTTPEPDDGTLKNVLATKDHQLHINLDQLQVDEAAEDDARLAQDHKDIAEAITKLNNDPASYLMFQLPRVLPEFETTNEVKPEISEEDNVEPVKPQLEGQIATLRVHRSGKLSVKIGNVIMDVSKGSNTAFLQQLVCMKRGGDSQLGENEIDERGNYLLGHLQDKIVITPKLA</sequence>
<gene>
    <name evidence="6" type="ORF">BN1211_6182</name>
    <name evidence="7" type="ORF">CYBJADRAFT_172553</name>
</gene>
<keyword evidence="9" id="KW-1185">Reference proteome</keyword>
<keyword evidence="4" id="KW-0539">Nucleus</keyword>
<dbReference type="EMBL" id="KV453929">
    <property type="protein sequence ID" value="ODV73778.1"/>
    <property type="molecule type" value="Genomic_DNA"/>
</dbReference>
<evidence type="ECO:0000313" key="6">
    <source>
        <dbReference type="EMBL" id="CEP25179.1"/>
    </source>
</evidence>
<reference evidence="8" key="2">
    <citation type="journal article" date="2015" name="J. Biotechnol.">
        <title>The structure of the Cyberlindnera jadinii genome and its relation to Candida utilis analyzed by the occurrence of single nucleotide polymorphisms.</title>
        <authorList>
            <person name="Rupp O."/>
            <person name="Brinkrolf K."/>
            <person name="Buerth C."/>
            <person name="Kunigo M."/>
            <person name="Schneider J."/>
            <person name="Jaenicke S."/>
            <person name="Goesmann A."/>
            <person name="Puehler A."/>
            <person name="Jaeger K.-E."/>
            <person name="Ernst J.F."/>
        </authorList>
    </citation>
    <scope>NUCLEOTIDE SEQUENCE [LARGE SCALE GENOMIC DNA]</scope>
    <source>
        <strain evidence="8">ATCC 18201 / CBS 1600 / BCRC 20928 / JCM 3617 / NBRC 0987 / NRRL Y-1542</strain>
    </source>
</reference>